<dbReference type="EMBL" id="MTSE01000004">
    <property type="protein sequence ID" value="OUJ74248.1"/>
    <property type="molecule type" value="Genomic_DNA"/>
</dbReference>
<protein>
    <submittedName>
        <fullName evidence="2">Uncharacterized protein</fullName>
    </submittedName>
</protein>
<keyword evidence="3" id="KW-1185">Reference proteome</keyword>
<dbReference type="OrthoDB" id="884430at2"/>
<evidence type="ECO:0000256" key="1">
    <source>
        <dbReference type="SAM" id="MobiDB-lite"/>
    </source>
</evidence>
<accession>A0A243WEV0</accession>
<proteinExistence type="predicted"/>
<name>A0A243WEV0_9BACT</name>
<sequence length="162" mass="16905">MTTSNQPDDQNQAPDPAQLGGDQAPATRSEDDPRDMSTVMADADADRSKAPGAAFGNSDPQPGQGSNFDQQRRQGAAGTGNNSDDAVGQGDGMGRAGFNGDEDRGYDQSGHRGGLGSSGGREDLTERNVDTEQNPYTGGDYKQPDKSEAQNLGLNSQNPTNE</sequence>
<feature type="compositionally biased region" description="Polar residues" evidence="1">
    <location>
        <begin position="149"/>
        <end position="162"/>
    </location>
</feature>
<feature type="compositionally biased region" description="Basic and acidic residues" evidence="1">
    <location>
        <begin position="101"/>
        <end position="110"/>
    </location>
</feature>
<feature type="compositionally biased region" description="Basic and acidic residues" evidence="1">
    <location>
        <begin position="120"/>
        <end position="130"/>
    </location>
</feature>
<feature type="region of interest" description="Disordered" evidence="1">
    <location>
        <begin position="1"/>
        <end position="162"/>
    </location>
</feature>
<dbReference type="RefSeq" id="WP_086594103.1">
    <property type="nucleotide sequence ID" value="NZ_MTSE01000004.1"/>
</dbReference>
<dbReference type="AlphaFoldDB" id="A0A243WEV0"/>
<comment type="caution">
    <text evidence="2">The sequence shown here is derived from an EMBL/GenBank/DDBJ whole genome shotgun (WGS) entry which is preliminary data.</text>
</comment>
<evidence type="ECO:0000313" key="2">
    <source>
        <dbReference type="EMBL" id="OUJ74248.1"/>
    </source>
</evidence>
<feature type="compositionally biased region" description="Polar residues" evidence="1">
    <location>
        <begin position="58"/>
        <end position="69"/>
    </location>
</feature>
<gene>
    <name evidence="2" type="ORF">BXP70_11015</name>
</gene>
<reference evidence="2 3" key="1">
    <citation type="submission" date="2017-01" db="EMBL/GenBank/DDBJ databases">
        <title>A new Hymenobacter.</title>
        <authorList>
            <person name="Liang Y."/>
            <person name="Feng F."/>
        </authorList>
    </citation>
    <scope>NUCLEOTIDE SEQUENCE [LARGE SCALE GENOMIC DNA]</scope>
    <source>
        <strain evidence="2">MIMBbqt21</strain>
    </source>
</reference>
<feature type="compositionally biased region" description="Polar residues" evidence="1">
    <location>
        <begin position="1"/>
        <end position="13"/>
    </location>
</feature>
<evidence type="ECO:0000313" key="3">
    <source>
        <dbReference type="Proteomes" id="UP000194873"/>
    </source>
</evidence>
<organism evidence="2 3">
    <name type="scientific">Hymenobacter crusticola</name>
    <dbReference type="NCBI Taxonomy" id="1770526"/>
    <lineage>
        <taxon>Bacteria</taxon>
        <taxon>Pseudomonadati</taxon>
        <taxon>Bacteroidota</taxon>
        <taxon>Cytophagia</taxon>
        <taxon>Cytophagales</taxon>
        <taxon>Hymenobacteraceae</taxon>
        <taxon>Hymenobacter</taxon>
    </lineage>
</organism>
<dbReference type="Proteomes" id="UP000194873">
    <property type="component" value="Unassembled WGS sequence"/>
</dbReference>